<dbReference type="EMBL" id="BTGU01000001">
    <property type="protein sequence ID" value="GMN24181.1"/>
    <property type="molecule type" value="Genomic_DNA"/>
</dbReference>
<accession>A0AA87ZAJ2</accession>
<reference evidence="1" key="1">
    <citation type="submission" date="2023-07" db="EMBL/GenBank/DDBJ databases">
        <title>draft genome sequence of fig (Ficus carica).</title>
        <authorList>
            <person name="Takahashi T."/>
            <person name="Nishimura K."/>
        </authorList>
    </citation>
    <scope>NUCLEOTIDE SEQUENCE</scope>
</reference>
<organism evidence="1 2">
    <name type="scientific">Ficus carica</name>
    <name type="common">Common fig</name>
    <dbReference type="NCBI Taxonomy" id="3494"/>
    <lineage>
        <taxon>Eukaryota</taxon>
        <taxon>Viridiplantae</taxon>
        <taxon>Streptophyta</taxon>
        <taxon>Embryophyta</taxon>
        <taxon>Tracheophyta</taxon>
        <taxon>Spermatophyta</taxon>
        <taxon>Magnoliopsida</taxon>
        <taxon>eudicotyledons</taxon>
        <taxon>Gunneridae</taxon>
        <taxon>Pentapetalae</taxon>
        <taxon>rosids</taxon>
        <taxon>fabids</taxon>
        <taxon>Rosales</taxon>
        <taxon>Moraceae</taxon>
        <taxon>Ficeae</taxon>
        <taxon>Ficus</taxon>
    </lineage>
</organism>
<evidence type="ECO:0000313" key="2">
    <source>
        <dbReference type="Proteomes" id="UP001187192"/>
    </source>
</evidence>
<protein>
    <submittedName>
        <fullName evidence="1">Uncharacterized protein</fullName>
    </submittedName>
</protein>
<dbReference type="Proteomes" id="UP001187192">
    <property type="component" value="Unassembled WGS sequence"/>
</dbReference>
<proteinExistence type="predicted"/>
<name>A0AA87ZAJ2_FICCA</name>
<evidence type="ECO:0000313" key="1">
    <source>
        <dbReference type="EMBL" id="GMN24181.1"/>
    </source>
</evidence>
<dbReference type="AlphaFoldDB" id="A0AA87ZAJ2"/>
<comment type="caution">
    <text evidence="1">The sequence shown here is derived from an EMBL/GenBank/DDBJ whole genome shotgun (WGS) entry which is preliminary data.</text>
</comment>
<gene>
    <name evidence="1" type="ORF">TIFTF001_000454</name>
</gene>
<sequence length="185" mass="19730">MKRLLLTRAEYASAPIQLFDSDVNLGAGFVANLGSWNPKDSSVDAAEAALADEQGSAEASGGRFEVGEGEDPQIISSAVAEELEEGDRVGEVPGVRVELGAPRAVDAAGGDAQRAGPRHLRRPRNDAVAVVVVRPPLAVGEVEALHICDGEEEKRIAERERDVKRRVKGEGLGAETGFFWINYNN</sequence>
<keyword evidence="2" id="KW-1185">Reference proteome</keyword>